<name>A0ABC8UWC4_9AQUA</name>
<sequence length="197" mass="22068">MVTRMYLLLCLLITVVNCDNSFIFYEKLKLGDEAEISPGGLIKNANETSWGMGSVFYSLPLSFKNSSNEVACGRRPIQSRSPPEEVILVDWVVECWRSGEILKTADPKLNNDFEVEEMELVLKVGLLCSHPLPAIRPSISQVLMYLTSHASMPENLDALLSTLESWKGLNDTMLNHCVSETKNSRPLLTITELFTGR</sequence>
<evidence type="ECO:0000313" key="5">
    <source>
        <dbReference type="Proteomes" id="UP001642360"/>
    </source>
</evidence>
<dbReference type="PANTHER" id="PTHR27007">
    <property type="match status" value="1"/>
</dbReference>
<dbReference type="GO" id="GO:0005524">
    <property type="term" value="F:ATP binding"/>
    <property type="evidence" value="ECO:0007669"/>
    <property type="project" value="UniProtKB-KW"/>
</dbReference>
<dbReference type="InterPro" id="IPR011009">
    <property type="entry name" value="Kinase-like_dom_sf"/>
</dbReference>
<keyword evidence="1" id="KW-0547">Nucleotide-binding</keyword>
<gene>
    <name evidence="4" type="ORF">ILEXP_LOCUS55737</name>
</gene>
<evidence type="ECO:0000256" key="2">
    <source>
        <dbReference type="ARBA" id="ARBA00022840"/>
    </source>
</evidence>
<reference evidence="4 5" key="1">
    <citation type="submission" date="2024-02" db="EMBL/GenBank/DDBJ databases">
        <authorList>
            <person name="Vignale AGUSTIN F."/>
            <person name="Sosa J E."/>
            <person name="Modenutti C."/>
        </authorList>
    </citation>
    <scope>NUCLEOTIDE SEQUENCE [LARGE SCALE GENOMIC DNA]</scope>
</reference>
<feature type="chain" id="PRO_5044795113" evidence="3">
    <location>
        <begin position="19"/>
        <end position="197"/>
    </location>
</feature>
<accession>A0ABC8UWC4</accession>
<comment type="caution">
    <text evidence="4">The sequence shown here is derived from an EMBL/GenBank/DDBJ whole genome shotgun (WGS) entry which is preliminary data.</text>
</comment>
<evidence type="ECO:0000313" key="4">
    <source>
        <dbReference type="EMBL" id="CAK9185343.1"/>
    </source>
</evidence>
<dbReference type="SUPFAM" id="SSF56112">
    <property type="entry name" value="Protein kinase-like (PK-like)"/>
    <property type="match status" value="1"/>
</dbReference>
<keyword evidence="5" id="KW-1185">Reference proteome</keyword>
<evidence type="ECO:0000256" key="3">
    <source>
        <dbReference type="SAM" id="SignalP"/>
    </source>
</evidence>
<dbReference type="AlphaFoldDB" id="A0ABC8UWC4"/>
<protein>
    <submittedName>
        <fullName evidence="4">Uncharacterized protein</fullName>
    </submittedName>
</protein>
<keyword evidence="3" id="KW-0732">Signal</keyword>
<organism evidence="4 5">
    <name type="scientific">Ilex paraguariensis</name>
    <name type="common">yerba mate</name>
    <dbReference type="NCBI Taxonomy" id="185542"/>
    <lineage>
        <taxon>Eukaryota</taxon>
        <taxon>Viridiplantae</taxon>
        <taxon>Streptophyta</taxon>
        <taxon>Embryophyta</taxon>
        <taxon>Tracheophyta</taxon>
        <taxon>Spermatophyta</taxon>
        <taxon>Magnoliopsida</taxon>
        <taxon>eudicotyledons</taxon>
        <taxon>Gunneridae</taxon>
        <taxon>Pentapetalae</taxon>
        <taxon>asterids</taxon>
        <taxon>campanulids</taxon>
        <taxon>Aquifoliales</taxon>
        <taxon>Aquifoliaceae</taxon>
        <taxon>Ilex</taxon>
    </lineage>
</organism>
<keyword evidence="2" id="KW-0067">ATP-binding</keyword>
<feature type="signal peptide" evidence="3">
    <location>
        <begin position="1"/>
        <end position="18"/>
    </location>
</feature>
<evidence type="ECO:0000256" key="1">
    <source>
        <dbReference type="ARBA" id="ARBA00022741"/>
    </source>
</evidence>
<proteinExistence type="predicted"/>
<dbReference type="Proteomes" id="UP001642360">
    <property type="component" value="Unassembled WGS sequence"/>
</dbReference>
<dbReference type="InterPro" id="IPR050528">
    <property type="entry name" value="L-type_Lectin-RKs"/>
</dbReference>
<dbReference type="Gene3D" id="1.10.510.10">
    <property type="entry name" value="Transferase(Phosphotransferase) domain 1"/>
    <property type="match status" value="1"/>
</dbReference>
<dbReference type="EMBL" id="CAUOFW020009279">
    <property type="protein sequence ID" value="CAK9185343.1"/>
    <property type="molecule type" value="Genomic_DNA"/>
</dbReference>